<gene>
    <name evidence="3" type="ORF">I5L79_14570</name>
</gene>
<evidence type="ECO:0000313" key="4">
    <source>
        <dbReference type="Proteomes" id="UP000601099"/>
    </source>
</evidence>
<feature type="chain" id="PRO_5046737279" evidence="1">
    <location>
        <begin position="24"/>
        <end position="378"/>
    </location>
</feature>
<reference evidence="3 4" key="1">
    <citation type="submission" date="2020-11" db="EMBL/GenBank/DDBJ databases">
        <title>Hymenobacter sp.</title>
        <authorList>
            <person name="Kim M.K."/>
        </authorList>
    </citation>
    <scope>NUCLEOTIDE SEQUENCE [LARGE SCALE GENOMIC DNA]</scope>
    <source>
        <strain evidence="3 4">BT594</strain>
    </source>
</reference>
<evidence type="ECO:0000313" key="3">
    <source>
        <dbReference type="EMBL" id="MBG8554777.1"/>
    </source>
</evidence>
<evidence type="ECO:0000259" key="2">
    <source>
        <dbReference type="Pfam" id="PF13568"/>
    </source>
</evidence>
<keyword evidence="1" id="KW-0732">Signal</keyword>
<dbReference type="RefSeq" id="WP_196955790.1">
    <property type="nucleotide sequence ID" value="NZ_JADWYK010000008.1"/>
</dbReference>
<dbReference type="Pfam" id="PF13568">
    <property type="entry name" value="OMP_b-brl_2"/>
    <property type="match status" value="1"/>
</dbReference>
<organism evidence="3 4">
    <name type="scientific">Hymenobacter guriensis</name>
    <dbReference type="NCBI Taxonomy" id="2793065"/>
    <lineage>
        <taxon>Bacteria</taxon>
        <taxon>Pseudomonadati</taxon>
        <taxon>Bacteroidota</taxon>
        <taxon>Cytophagia</taxon>
        <taxon>Cytophagales</taxon>
        <taxon>Hymenobacteraceae</taxon>
        <taxon>Hymenobacter</taxon>
    </lineage>
</organism>
<proteinExistence type="predicted"/>
<keyword evidence="4" id="KW-1185">Reference proteome</keyword>
<dbReference type="Proteomes" id="UP000601099">
    <property type="component" value="Unassembled WGS sequence"/>
</dbReference>
<protein>
    <submittedName>
        <fullName evidence="3">PorT family protein</fullName>
    </submittedName>
</protein>
<feature type="domain" description="Outer membrane protein beta-barrel" evidence="2">
    <location>
        <begin position="232"/>
        <end position="359"/>
    </location>
</feature>
<evidence type="ECO:0000256" key="1">
    <source>
        <dbReference type="SAM" id="SignalP"/>
    </source>
</evidence>
<sequence>MKRFSALLAFLLLAVLAPGRSLAASSAPTNDDTIMVKLPNQATMTLYVKNKEQLRQMRTYKLDSLMLLLDAYITQAEAAGKNSKTDQVTLEFYPAKERPGTNAPEQIRVTVRSQDGKGPAKTDRVDVMLGKMGVTVKDSDNEDGVSVHIGRSPSEDSIRNVERQARQEEKRNRRVHQDFTLDLGLNTLVHRPPLLGGEDFELRPVGSRYVSLNWHYDVRVGDKNSPLHLITGPELAFNNYMLDKNFRFRDVDGVTMATKEPTLSLEKSKLAVTTLNLPLMAVLDFDDSKGRNVFRIGAGGFVGYRLGAHTKLKYESEGSTRKDKDRGNYNLEEFQYGVQGTVGIRNIDLFVKYNLNDTFKASRGPGGQTLSFGLSLCN</sequence>
<name>A0ABS0L5Z0_9BACT</name>
<feature type="signal peptide" evidence="1">
    <location>
        <begin position="1"/>
        <end position="23"/>
    </location>
</feature>
<dbReference type="EMBL" id="JADWYK010000008">
    <property type="protein sequence ID" value="MBG8554777.1"/>
    <property type="molecule type" value="Genomic_DNA"/>
</dbReference>
<accession>A0ABS0L5Z0</accession>
<dbReference type="InterPro" id="IPR025665">
    <property type="entry name" value="Beta-barrel_OMP_2"/>
</dbReference>
<comment type="caution">
    <text evidence="3">The sequence shown here is derived from an EMBL/GenBank/DDBJ whole genome shotgun (WGS) entry which is preliminary data.</text>
</comment>